<dbReference type="SMART" id="SM00507">
    <property type="entry name" value="HNHc"/>
    <property type="match status" value="1"/>
</dbReference>
<name>A0A919ALK0_9PROT</name>
<dbReference type="InterPro" id="IPR003615">
    <property type="entry name" value="HNH_nuc"/>
</dbReference>
<dbReference type="AlphaFoldDB" id="A0A919ALK0"/>
<dbReference type="InterPro" id="IPR029471">
    <property type="entry name" value="HNH_5"/>
</dbReference>
<dbReference type="InterPro" id="IPR052892">
    <property type="entry name" value="NA-targeting_endonuclease"/>
</dbReference>
<dbReference type="PANTHER" id="PTHR33877">
    <property type="entry name" value="SLL1193 PROTEIN"/>
    <property type="match status" value="1"/>
</dbReference>
<dbReference type="Gene3D" id="1.10.30.50">
    <property type="match status" value="1"/>
</dbReference>
<gene>
    <name evidence="2" type="ORF">GCM10017044_01800</name>
</gene>
<reference evidence="2" key="1">
    <citation type="journal article" date="2014" name="Int. J. Syst. Evol. Microbiol.">
        <title>Complete genome sequence of Corynebacterium casei LMG S-19264T (=DSM 44701T), isolated from a smear-ripened cheese.</title>
        <authorList>
            <consortium name="US DOE Joint Genome Institute (JGI-PGF)"/>
            <person name="Walter F."/>
            <person name="Albersmeier A."/>
            <person name="Kalinowski J."/>
            <person name="Ruckert C."/>
        </authorList>
    </citation>
    <scope>NUCLEOTIDE SEQUENCE</scope>
    <source>
        <strain evidence="2">KCTC 42590</strain>
    </source>
</reference>
<dbReference type="Proteomes" id="UP000630923">
    <property type="component" value="Unassembled WGS sequence"/>
</dbReference>
<proteinExistence type="predicted"/>
<reference evidence="2" key="2">
    <citation type="submission" date="2020-09" db="EMBL/GenBank/DDBJ databases">
        <authorList>
            <person name="Sun Q."/>
            <person name="Kim S."/>
        </authorList>
    </citation>
    <scope>NUCLEOTIDE SEQUENCE</scope>
    <source>
        <strain evidence="2">KCTC 42590</strain>
    </source>
</reference>
<keyword evidence="3" id="KW-1185">Reference proteome</keyword>
<accession>A0A919ALK0</accession>
<dbReference type="PANTHER" id="PTHR33877:SF2">
    <property type="entry name" value="OS07G0170200 PROTEIN"/>
    <property type="match status" value="1"/>
</dbReference>
<dbReference type="GO" id="GO:0004519">
    <property type="term" value="F:endonuclease activity"/>
    <property type="evidence" value="ECO:0007669"/>
    <property type="project" value="UniProtKB-KW"/>
</dbReference>
<protein>
    <submittedName>
        <fullName evidence="2">HNH endonuclease</fullName>
    </submittedName>
</protein>
<sequence>MGVNFAPDGSGPGNCPALVLNADFRPLTYYPLSIWNWQTALKAVFLERVSILSEYEEEVHSPSFTMKLPSVIALKKYVRPARYPAFTRFNLFLRDQFTCQYCGTKTRSVKDLTFDHVTPRRLGGKTSWTNISAACSPCNLRKGGRTPAQAGMHLLQEPYKPTTFELNERGRAFPPNYLHESWRDFLYWDTELER</sequence>
<evidence type="ECO:0000313" key="3">
    <source>
        <dbReference type="Proteomes" id="UP000630923"/>
    </source>
</evidence>
<comment type="caution">
    <text evidence="2">The sequence shown here is derived from an EMBL/GenBank/DDBJ whole genome shotgun (WGS) entry which is preliminary data.</text>
</comment>
<keyword evidence="2" id="KW-0540">Nuclease</keyword>
<evidence type="ECO:0000313" key="2">
    <source>
        <dbReference type="EMBL" id="GHF11637.1"/>
    </source>
</evidence>
<evidence type="ECO:0000259" key="1">
    <source>
        <dbReference type="SMART" id="SM00507"/>
    </source>
</evidence>
<dbReference type="EMBL" id="BNCI01000001">
    <property type="protein sequence ID" value="GHF11637.1"/>
    <property type="molecule type" value="Genomic_DNA"/>
</dbReference>
<feature type="domain" description="HNH nuclease" evidence="1">
    <location>
        <begin position="86"/>
        <end position="140"/>
    </location>
</feature>
<organism evidence="2 3">
    <name type="scientific">Kordiimonas sediminis</name>
    <dbReference type="NCBI Taxonomy" id="1735581"/>
    <lineage>
        <taxon>Bacteria</taxon>
        <taxon>Pseudomonadati</taxon>
        <taxon>Pseudomonadota</taxon>
        <taxon>Alphaproteobacteria</taxon>
        <taxon>Kordiimonadales</taxon>
        <taxon>Kordiimonadaceae</taxon>
        <taxon>Kordiimonas</taxon>
    </lineage>
</organism>
<keyword evidence="2" id="KW-0378">Hydrolase</keyword>
<keyword evidence="2" id="KW-0255">Endonuclease</keyword>
<dbReference type="RefSeq" id="WP_191249680.1">
    <property type="nucleotide sequence ID" value="NZ_BNCI01000001.1"/>
</dbReference>
<dbReference type="CDD" id="cd00085">
    <property type="entry name" value="HNHc"/>
    <property type="match status" value="1"/>
</dbReference>
<dbReference type="Pfam" id="PF14279">
    <property type="entry name" value="HNH_5"/>
    <property type="match status" value="1"/>
</dbReference>